<keyword evidence="4" id="KW-1185">Reference proteome</keyword>
<accession>A0A4Z0QI92</accession>
<proteinExistence type="predicted"/>
<dbReference type="OrthoDB" id="9817338at2"/>
<evidence type="ECO:0000313" key="4">
    <source>
        <dbReference type="Proteomes" id="UP000298471"/>
    </source>
</evidence>
<evidence type="ECO:0000256" key="2">
    <source>
        <dbReference type="SAM" id="MobiDB-lite"/>
    </source>
</evidence>
<comment type="caution">
    <text evidence="3">The sequence shown here is derived from an EMBL/GenBank/DDBJ whole genome shotgun (WGS) entry which is preliminary data.</text>
</comment>
<reference evidence="3 4" key="1">
    <citation type="submission" date="2019-04" db="EMBL/GenBank/DDBJ databases">
        <authorList>
            <person name="Feng G."/>
            <person name="Zhang J."/>
            <person name="Zhu H."/>
        </authorList>
    </citation>
    <scope>NUCLEOTIDE SEQUENCE [LARGE SCALE GENOMIC DNA]</scope>
    <source>
        <strain evidence="3 4">9PBR-1</strain>
    </source>
</reference>
<dbReference type="EMBL" id="SRMB01000001">
    <property type="protein sequence ID" value="TGE29798.1"/>
    <property type="molecule type" value="Genomic_DNA"/>
</dbReference>
<dbReference type="AlphaFoldDB" id="A0A4Z0QI92"/>
<feature type="compositionally biased region" description="Polar residues" evidence="2">
    <location>
        <begin position="603"/>
        <end position="613"/>
    </location>
</feature>
<organism evidence="3 4">
    <name type="scientific">Hymenobacter metallicola</name>
    <dbReference type="NCBI Taxonomy" id="2563114"/>
    <lineage>
        <taxon>Bacteria</taxon>
        <taxon>Pseudomonadati</taxon>
        <taxon>Bacteroidota</taxon>
        <taxon>Cytophagia</taxon>
        <taxon>Cytophagales</taxon>
        <taxon>Hymenobacteraceae</taxon>
        <taxon>Hymenobacter</taxon>
    </lineage>
</organism>
<keyword evidence="1" id="KW-0175">Coiled coil</keyword>
<evidence type="ECO:0000256" key="1">
    <source>
        <dbReference type="SAM" id="Coils"/>
    </source>
</evidence>
<evidence type="ECO:0000313" key="3">
    <source>
        <dbReference type="EMBL" id="TGE29798.1"/>
    </source>
</evidence>
<feature type="coiled-coil region" evidence="1">
    <location>
        <begin position="37"/>
        <end position="64"/>
    </location>
</feature>
<dbReference type="RefSeq" id="WP_135394591.1">
    <property type="nucleotide sequence ID" value="NZ_SRMB01000001.1"/>
</dbReference>
<gene>
    <name evidence="3" type="ORF">E5K02_10165</name>
</gene>
<protein>
    <submittedName>
        <fullName evidence="3">Uncharacterized protein</fullName>
    </submittedName>
</protein>
<dbReference type="Proteomes" id="UP000298471">
    <property type="component" value="Unassembled WGS sequence"/>
</dbReference>
<name>A0A4Z0QI92_9BACT</name>
<feature type="region of interest" description="Disordered" evidence="2">
    <location>
        <begin position="583"/>
        <end position="619"/>
    </location>
</feature>
<sequence>MATISIPSLNPVPLGVAGTGEAVILQGGSAPLNTIMRLDAQAQRQRQLAEAQKLKARDQELQDLQKVRSGLTDRGFLPYHKQLTQGRTQFFDKLGSIYQTPGLSRDERYLQGQKLADDYNNQARWTENLGERFKEVVQLTSKDKRYIGQRIDEGLLNKIKDSQGNTLPIGTFSPESVQEVLNDPRNHDTTEVVNQWLDKTLSDDQSLVSSAARPGGYGKTQKAVSNWFLVENGQIKLDSNTNKPIPRTELPEVLMAAEKDPFMRGQIDLKQREHQAVLQAIEAKMQNYEQLTPEERQLVGQETIAPKTRKDFLNELLLPHAYQRTSNVETYRAKPQPRVGRAGSDKGPGTDGTAGFGVAGVQTDSTGPSALPSPIVFPAPYIQSSDGTRKPVPIKGIVLRNFNIQVPGKNLELIENNSEPQDLYPGQARMVLMDKRGRIFRPTDPRVAESKEATEQWVIDALRKPVAKEAGYRLTYAIESTPIKENNLGSEEEVFQSLKQSYEQPATAMDASMKGLQAAVGGNKARAKPSDAELRDRARKIYGRQNGVYYLEYTGDTKRKLDSATPVYRQQEAQMRAEIERLNTRARQQPTSGGLYGAKPGKANSTTNKPTRTGNGGLY</sequence>